<gene>
    <name evidence="7" type="ORF">DL764_002649</name>
</gene>
<dbReference type="EMBL" id="QJNU01000103">
    <property type="protein sequence ID" value="RYP07203.1"/>
    <property type="molecule type" value="Genomic_DNA"/>
</dbReference>
<dbReference type="PANTHER" id="PTHR28081:SF1">
    <property type="entry name" value="DAMAGE-REGULATED IMPORT FACILITATOR 1"/>
    <property type="match status" value="1"/>
</dbReference>
<dbReference type="InterPro" id="IPR013900">
    <property type="entry name" value="RNR_inhibitor"/>
</dbReference>
<comment type="caution">
    <text evidence="7">The sequence shown here is derived from an EMBL/GenBank/DDBJ whole genome shotgun (WGS) entry which is preliminary data.</text>
</comment>
<comment type="similarity">
    <text evidence="3">Belongs to the DIF1/spd1 family.</text>
</comment>
<name>A0A4Q4TP97_9PEZI</name>
<evidence type="ECO:0000256" key="4">
    <source>
        <dbReference type="ARBA" id="ARBA00022490"/>
    </source>
</evidence>
<dbReference type="AlphaFoldDB" id="A0A4Q4TP97"/>
<sequence>MSAPRTKRQFAGAASDPAQRQITSFFSSATGYSTSASSLSFSTSSSHTTRLPQSSGTSLLPAPVQANLLSVGMRVRKSVPEGYKTGTYSAFALWDESDCAANMAGGAASSEGRSRANAFSSPRELLPFCGIHKVGGLDTQPDTFSSYPTSLSINDASPIAVEDDVPGLTSSQASMATTDPTAPGFADGKTRKRSFTEEEDETPEIPNRLTLRQNENYDGEVSPRSLTPVGWGNRRVMAVPKKGKLRDKMGPRRETQFGSAGVGAKNFGQQNVMVVDDDFDEADFLDMGPSWEVEMSDI</sequence>
<dbReference type="GO" id="GO:1990846">
    <property type="term" value="F:ribonucleoside-diphosphate reductase inhibitor activity"/>
    <property type="evidence" value="ECO:0007669"/>
    <property type="project" value="TreeGrafter"/>
</dbReference>
<evidence type="ECO:0000256" key="6">
    <source>
        <dbReference type="SAM" id="MobiDB-lite"/>
    </source>
</evidence>
<keyword evidence="5" id="KW-0539">Nucleus</keyword>
<feature type="region of interest" description="Disordered" evidence="6">
    <location>
        <begin position="31"/>
        <end position="60"/>
    </location>
</feature>
<evidence type="ECO:0000256" key="5">
    <source>
        <dbReference type="ARBA" id="ARBA00023242"/>
    </source>
</evidence>
<dbReference type="OrthoDB" id="4072855at2759"/>
<feature type="region of interest" description="Disordered" evidence="6">
    <location>
        <begin position="243"/>
        <end position="263"/>
    </location>
</feature>
<dbReference type="PANTHER" id="PTHR28081">
    <property type="entry name" value="DAMAGE-REGULATED IMPORT FACILITATOR 1-RELATED"/>
    <property type="match status" value="1"/>
</dbReference>
<keyword evidence="4" id="KW-0963">Cytoplasm</keyword>
<dbReference type="GO" id="GO:0005634">
    <property type="term" value="C:nucleus"/>
    <property type="evidence" value="ECO:0007669"/>
    <property type="project" value="UniProtKB-SubCell"/>
</dbReference>
<feature type="compositionally biased region" description="Basic and acidic residues" evidence="6">
    <location>
        <begin position="246"/>
        <end position="255"/>
    </location>
</feature>
<evidence type="ECO:0000256" key="2">
    <source>
        <dbReference type="ARBA" id="ARBA00004496"/>
    </source>
</evidence>
<feature type="region of interest" description="Disordered" evidence="6">
    <location>
        <begin position="169"/>
        <end position="229"/>
    </location>
</feature>
<dbReference type="Pfam" id="PF08591">
    <property type="entry name" value="RNR_inhib"/>
    <property type="match status" value="1"/>
</dbReference>
<dbReference type="GO" id="GO:0005737">
    <property type="term" value="C:cytoplasm"/>
    <property type="evidence" value="ECO:0007669"/>
    <property type="project" value="UniProtKB-SubCell"/>
</dbReference>
<reference evidence="7 8" key="1">
    <citation type="submission" date="2018-06" db="EMBL/GenBank/DDBJ databases">
        <title>Complete Genomes of Monosporascus.</title>
        <authorList>
            <person name="Robinson A.J."/>
            <person name="Natvig D.O."/>
        </authorList>
    </citation>
    <scope>NUCLEOTIDE SEQUENCE [LARGE SCALE GENOMIC DNA]</scope>
    <source>
        <strain evidence="7 8">CBS 110550</strain>
    </source>
</reference>
<feature type="compositionally biased region" description="Polar residues" evidence="6">
    <location>
        <begin position="169"/>
        <end position="180"/>
    </location>
</feature>
<evidence type="ECO:0000256" key="1">
    <source>
        <dbReference type="ARBA" id="ARBA00004123"/>
    </source>
</evidence>
<proteinExistence type="inferred from homology"/>
<keyword evidence="8" id="KW-1185">Reference proteome</keyword>
<evidence type="ECO:0000256" key="3">
    <source>
        <dbReference type="ARBA" id="ARBA00005459"/>
    </source>
</evidence>
<dbReference type="Proteomes" id="UP000293360">
    <property type="component" value="Unassembled WGS sequence"/>
</dbReference>
<protein>
    <submittedName>
        <fullName evidence="7">Uncharacterized protein</fullName>
    </submittedName>
</protein>
<evidence type="ECO:0000313" key="8">
    <source>
        <dbReference type="Proteomes" id="UP000293360"/>
    </source>
</evidence>
<dbReference type="GO" id="GO:0008104">
    <property type="term" value="P:intracellular protein localization"/>
    <property type="evidence" value="ECO:0007669"/>
    <property type="project" value="TreeGrafter"/>
</dbReference>
<evidence type="ECO:0000313" key="7">
    <source>
        <dbReference type="EMBL" id="RYP07203.1"/>
    </source>
</evidence>
<comment type="subcellular location">
    <subcellularLocation>
        <location evidence="2">Cytoplasm</location>
    </subcellularLocation>
    <subcellularLocation>
        <location evidence="1">Nucleus</location>
    </subcellularLocation>
</comment>
<accession>A0A4Q4TP97</accession>
<feature type="compositionally biased region" description="Low complexity" evidence="6">
    <location>
        <begin position="31"/>
        <end position="49"/>
    </location>
</feature>
<organism evidence="7 8">
    <name type="scientific">Monosporascus ibericus</name>
    <dbReference type="NCBI Taxonomy" id="155417"/>
    <lineage>
        <taxon>Eukaryota</taxon>
        <taxon>Fungi</taxon>
        <taxon>Dikarya</taxon>
        <taxon>Ascomycota</taxon>
        <taxon>Pezizomycotina</taxon>
        <taxon>Sordariomycetes</taxon>
        <taxon>Xylariomycetidae</taxon>
        <taxon>Xylariales</taxon>
        <taxon>Xylariales incertae sedis</taxon>
        <taxon>Monosporascus</taxon>
    </lineage>
</organism>